<dbReference type="EMBL" id="JBBPFD010000019">
    <property type="protein sequence ID" value="KAK7887018.1"/>
    <property type="molecule type" value="Genomic_DNA"/>
</dbReference>
<evidence type="ECO:0008006" key="3">
    <source>
        <dbReference type="Google" id="ProtNLM"/>
    </source>
</evidence>
<keyword evidence="2" id="KW-1185">Reference proteome</keyword>
<comment type="caution">
    <text evidence="1">The sequence shown here is derived from an EMBL/GenBank/DDBJ whole genome shotgun (WGS) entry which is preliminary data.</text>
</comment>
<gene>
    <name evidence="1" type="ORF">WMY93_026639</name>
</gene>
<evidence type="ECO:0000313" key="2">
    <source>
        <dbReference type="Proteomes" id="UP001460270"/>
    </source>
</evidence>
<sequence length="124" mass="13745">MSGDLISTAALAHTVFPLTCPHAAGDLVHLYWRPPDVTRQNAVRLVHQFDRWRGKTLITEHSARLQLAGPPYNAQAGSFSFLLTPGVKDGGLYMCEVFSNDNTFSQHTLLTVVKGAHQSKQQRM</sequence>
<dbReference type="AlphaFoldDB" id="A0AAW0N2L0"/>
<name>A0AAW0N2L0_9GOBI</name>
<proteinExistence type="predicted"/>
<evidence type="ECO:0000313" key="1">
    <source>
        <dbReference type="EMBL" id="KAK7887018.1"/>
    </source>
</evidence>
<organism evidence="1 2">
    <name type="scientific">Mugilogobius chulae</name>
    <name type="common">yellowstripe goby</name>
    <dbReference type="NCBI Taxonomy" id="88201"/>
    <lineage>
        <taxon>Eukaryota</taxon>
        <taxon>Metazoa</taxon>
        <taxon>Chordata</taxon>
        <taxon>Craniata</taxon>
        <taxon>Vertebrata</taxon>
        <taxon>Euteleostomi</taxon>
        <taxon>Actinopterygii</taxon>
        <taxon>Neopterygii</taxon>
        <taxon>Teleostei</taxon>
        <taxon>Neoteleostei</taxon>
        <taxon>Acanthomorphata</taxon>
        <taxon>Gobiaria</taxon>
        <taxon>Gobiiformes</taxon>
        <taxon>Gobioidei</taxon>
        <taxon>Gobiidae</taxon>
        <taxon>Gobionellinae</taxon>
        <taxon>Mugilogobius</taxon>
    </lineage>
</organism>
<accession>A0AAW0N2L0</accession>
<reference evidence="2" key="1">
    <citation type="submission" date="2024-04" db="EMBL/GenBank/DDBJ databases">
        <title>Salinicola lusitanus LLJ914,a marine bacterium isolated from the Okinawa Trough.</title>
        <authorList>
            <person name="Li J."/>
        </authorList>
    </citation>
    <scope>NUCLEOTIDE SEQUENCE [LARGE SCALE GENOMIC DNA]</scope>
</reference>
<dbReference type="Proteomes" id="UP001460270">
    <property type="component" value="Unassembled WGS sequence"/>
</dbReference>
<protein>
    <recommendedName>
        <fullName evidence="3">Ig-like domain-containing protein</fullName>
    </recommendedName>
</protein>